<feature type="transmembrane region" description="Helical" evidence="20">
    <location>
        <begin position="295"/>
        <end position="319"/>
    </location>
</feature>
<keyword evidence="11" id="KW-0418">Kinase</keyword>
<organism evidence="23 24">
    <name type="scientific">Colocasia esculenta</name>
    <name type="common">Wild taro</name>
    <name type="synonym">Arum esculentum</name>
    <dbReference type="NCBI Taxonomy" id="4460"/>
    <lineage>
        <taxon>Eukaryota</taxon>
        <taxon>Viridiplantae</taxon>
        <taxon>Streptophyta</taxon>
        <taxon>Embryophyta</taxon>
        <taxon>Tracheophyta</taxon>
        <taxon>Spermatophyta</taxon>
        <taxon>Magnoliopsida</taxon>
        <taxon>Liliopsida</taxon>
        <taxon>Araceae</taxon>
        <taxon>Aroideae</taxon>
        <taxon>Colocasieae</taxon>
        <taxon>Colocasia</taxon>
    </lineage>
</organism>
<feature type="domain" description="Protein kinase" evidence="22">
    <location>
        <begin position="352"/>
        <end position="624"/>
    </location>
</feature>
<evidence type="ECO:0000256" key="14">
    <source>
        <dbReference type="ARBA" id="ARBA00023136"/>
    </source>
</evidence>
<evidence type="ECO:0000256" key="4">
    <source>
        <dbReference type="ARBA" id="ARBA00012513"/>
    </source>
</evidence>
<evidence type="ECO:0000256" key="12">
    <source>
        <dbReference type="ARBA" id="ARBA00022840"/>
    </source>
</evidence>
<feature type="signal peptide" evidence="21">
    <location>
        <begin position="1"/>
        <end position="28"/>
    </location>
</feature>
<keyword evidence="7 20" id="KW-0812">Transmembrane</keyword>
<evidence type="ECO:0000256" key="11">
    <source>
        <dbReference type="ARBA" id="ARBA00022777"/>
    </source>
</evidence>
<evidence type="ECO:0000256" key="13">
    <source>
        <dbReference type="ARBA" id="ARBA00022989"/>
    </source>
</evidence>
<evidence type="ECO:0000256" key="1">
    <source>
        <dbReference type="ARBA" id="ARBA00004479"/>
    </source>
</evidence>
<dbReference type="FunFam" id="2.60.120.200:FF:000051">
    <property type="entry name" value="L-type lectin-domain containing receptor kinase V.9"/>
    <property type="match status" value="1"/>
</dbReference>
<dbReference type="GO" id="GO:0004674">
    <property type="term" value="F:protein serine/threonine kinase activity"/>
    <property type="evidence" value="ECO:0007669"/>
    <property type="project" value="UniProtKB-KW"/>
</dbReference>
<name>A0A843WB56_COLES</name>
<dbReference type="EMBL" id="NMUH01002675">
    <property type="protein sequence ID" value="MQM01414.1"/>
    <property type="molecule type" value="Genomic_DNA"/>
</dbReference>
<comment type="caution">
    <text evidence="23">The sequence shown here is derived from an EMBL/GenBank/DDBJ whole genome shotgun (WGS) entry which is preliminary data.</text>
</comment>
<evidence type="ECO:0000256" key="9">
    <source>
        <dbReference type="ARBA" id="ARBA00022734"/>
    </source>
</evidence>
<keyword evidence="5" id="KW-0723">Serine/threonine-protein kinase</keyword>
<dbReference type="InterPro" id="IPR008271">
    <property type="entry name" value="Ser/Thr_kinase_AS"/>
</dbReference>
<comment type="subcellular location">
    <subcellularLocation>
        <location evidence="1">Membrane</location>
        <topology evidence="1">Single-pass type I membrane protein</topology>
    </subcellularLocation>
</comment>
<evidence type="ECO:0000256" key="19">
    <source>
        <dbReference type="PROSITE-ProRule" id="PRU10141"/>
    </source>
</evidence>
<comment type="similarity">
    <text evidence="3">In the C-terminal section; belongs to the protein kinase superfamily. Ser/Thr protein kinase family.</text>
</comment>
<dbReference type="Pfam" id="PF00069">
    <property type="entry name" value="Pkinase"/>
    <property type="match status" value="1"/>
</dbReference>
<protein>
    <recommendedName>
        <fullName evidence="4">non-specific serine/threonine protein kinase</fullName>
        <ecNumber evidence="4">2.7.11.1</ecNumber>
    </recommendedName>
</protein>
<dbReference type="PROSITE" id="PS00107">
    <property type="entry name" value="PROTEIN_KINASE_ATP"/>
    <property type="match status" value="1"/>
</dbReference>
<keyword evidence="12 19" id="KW-0067">ATP-binding</keyword>
<reference evidence="23" key="1">
    <citation type="submission" date="2017-07" db="EMBL/GenBank/DDBJ databases">
        <title>Taro Niue Genome Assembly and Annotation.</title>
        <authorList>
            <person name="Atibalentja N."/>
            <person name="Keating K."/>
            <person name="Fields C.J."/>
        </authorList>
    </citation>
    <scope>NUCLEOTIDE SEQUENCE</scope>
    <source>
        <strain evidence="23">Niue_2</strain>
        <tissue evidence="23">Leaf</tissue>
    </source>
</reference>
<keyword evidence="16" id="KW-0325">Glycoprotein</keyword>
<dbReference type="Gene3D" id="2.60.120.200">
    <property type="match status" value="1"/>
</dbReference>
<dbReference type="OrthoDB" id="543442at2759"/>
<dbReference type="InterPro" id="IPR011009">
    <property type="entry name" value="Kinase-like_dom_sf"/>
</dbReference>
<dbReference type="AlphaFoldDB" id="A0A843WB56"/>
<evidence type="ECO:0000256" key="17">
    <source>
        <dbReference type="ARBA" id="ARBA00047899"/>
    </source>
</evidence>
<evidence type="ECO:0000256" key="10">
    <source>
        <dbReference type="ARBA" id="ARBA00022741"/>
    </source>
</evidence>
<dbReference type="PROSITE" id="PS00108">
    <property type="entry name" value="PROTEIN_KINASE_ST"/>
    <property type="match status" value="1"/>
</dbReference>
<keyword evidence="13 20" id="KW-1133">Transmembrane helix</keyword>
<evidence type="ECO:0000256" key="7">
    <source>
        <dbReference type="ARBA" id="ARBA00022692"/>
    </source>
</evidence>
<dbReference type="GO" id="GO:0016020">
    <property type="term" value="C:membrane"/>
    <property type="evidence" value="ECO:0007669"/>
    <property type="project" value="UniProtKB-SubCell"/>
</dbReference>
<proteinExistence type="inferred from homology"/>
<dbReference type="InterPro" id="IPR000719">
    <property type="entry name" value="Prot_kinase_dom"/>
</dbReference>
<dbReference type="PROSITE" id="PS50011">
    <property type="entry name" value="PROTEIN_KINASE_DOM"/>
    <property type="match status" value="1"/>
</dbReference>
<evidence type="ECO:0000313" key="23">
    <source>
        <dbReference type="EMBL" id="MQM01414.1"/>
    </source>
</evidence>
<dbReference type="InterPro" id="IPR013320">
    <property type="entry name" value="ConA-like_dom_sf"/>
</dbReference>
<dbReference type="InterPro" id="IPR050528">
    <property type="entry name" value="L-type_Lectin-RKs"/>
</dbReference>
<dbReference type="CDD" id="cd06899">
    <property type="entry name" value="lectin_legume_LecRK_Arcelin_ConA"/>
    <property type="match status" value="1"/>
</dbReference>
<evidence type="ECO:0000256" key="21">
    <source>
        <dbReference type="SAM" id="SignalP"/>
    </source>
</evidence>
<evidence type="ECO:0000259" key="22">
    <source>
        <dbReference type="PROSITE" id="PS50011"/>
    </source>
</evidence>
<comment type="catalytic activity">
    <reaction evidence="17">
        <text>L-threonyl-[protein] + ATP = O-phospho-L-threonyl-[protein] + ADP + H(+)</text>
        <dbReference type="Rhea" id="RHEA:46608"/>
        <dbReference type="Rhea" id="RHEA-COMP:11060"/>
        <dbReference type="Rhea" id="RHEA-COMP:11605"/>
        <dbReference type="ChEBI" id="CHEBI:15378"/>
        <dbReference type="ChEBI" id="CHEBI:30013"/>
        <dbReference type="ChEBI" id="CHEBI:30616"/>
        <dbReference type="ChEBI" id="CHEBI:61977"/>
        <dbReference type="ChEBI" id="CHEBI:456216"/>
        <dbReference type="EC" id="2.7.11.1"/>
    </reaction>
</comment>
<dbReference type="InterPro" id="IPR001220">
    <property type="entry name" value="Legume_lectin_dom"/>
</dbReference>
<evidence type="ECO:0000256" key="6">
    <source>
        <dbReference type="ARBA" id="ARBA00022679"/>
    </source>
</evidence>
<keyword evidence="24" id="KW-1185">Reference proteome</keyword>
<dbReference type="FunFam" id="3.30.200.20:FF:000112">
    <property type="entry name" value="Lectin-domain containing receptor kinase A4.3"/>
    <property type="match status" value="1"/>
</dbReference>
<comment type="similarity">
    <text evidence="2">In the N-terminal section; belongs to the leguminous lectin family.</text>
</comment>
<sequence>MAAALPPLHLLLEVLVTIFLLHPPVSRTDDSFVFNGLRAANMSVDGAALVAPNGLLTLTNATKGQTSHAFLSAPLRFRGPPGDGVLSFSTTFVFAIVPVSPEVASYGMALVVAPTKDLPRDPPGPFMGLFNSTNNGSATNHILAVELDTTVHAQYRDIDDNHVGIDVNSVTSLNSASAAYYGDGGRRKENLTLASGNPMQVWVEYDGGATRLVVAVAPVGRPQPETPLLSSSLNLSGLFFEDMYVGFSASSGKALTSQYVLGWSFRVGAGKAPDLDLSSLPPLPRTGNRKGTNPLAIWLPTVLSASILMAAAAGAFAVARRMKFAEVREEWELEYGPHRFSYRDLYRATKGFKESELLGVGGFGEVYRGVLPASKIEVAVKKIAHSSTQGMREFVAEIVTIGRLRHRNLVQLLGYSRRRGGLFLVYDYMPNGSLDKLLFDRAEPTLSWARRFHIVKGVAAGLLYLHEEWEQVVIHRDVKASNVLLDGDFNGRLGDFGLSRLYDHGSGPQTTHVVGTMGYMPPELARTGKATKATDVYAYGAFLLEVACGRRPVGDGDRRLVNCVLECWGNGEVLKAADPRLGGEYEEREMALVLMLGLHCCNPSPAARPSMRQVVQLLDGDAALPELSPEMMSLGDHGGSWHLQVFDGVTSSSYASSKFTESVLSGGR</sequence>
<comment type="catalytic activity">
    <reaction evidence="18">
        <text>L-seryl-[protein] + ATP = O-phospho-L-seryl-[protein] + ADP + H(+)</text>
        <dbReference type="Rhea" id="RHEA:17989"/>
        <dbReference type="Rhea" id="RHEA-COMP:9863"/>
        <dbReference type="Rhea" id="RHEA-COMP:11604"/>
        <dbReference type="ChEBI" id="CHEBI:15378"/>
        <dbReference type="ChEBI" id="CHEBI:29999"/>
        <dbReference type="ChEBI" id="CHEBI:30616"/>
        <dbReference type="ChEBI" id="CHEBI:83421"/>
        <dbReference type="ChEBI" id="CHEBI:456216"/>
        <dbReference type="EC" id="2.7.11.1"/>
    </reaction>
</comment>
<evidence type="ECO:0000256" key="18">
    <source>
        <dbReference type="ARBA" id="ARBA00048679"/>
    </source>
</evidence>
<evidence type="ECO:0000256" key="8">
    <source>
        <dbReference type="ARBA" id="ARBA00022729"/>
    </source>
</evidence>
<keyword evidence="9" id="KW-0430">Lectin</keyword>
<dbReference type="InterPro" id="IPR017441">
    <property type="entry name" value="Protein_kinase_ATP_BS"/>
</dbReference>
<dbReference type="PANTHER" id="PTHR27007">
    <property type="match status" value="1"/>
</dbReference>
<dbReference type="SUPFAM" id="SSF56112">
    <property type="entry name" value="Protein kinase-like (PK-like)"/>
    <property type="match status" value="1"/>
</dbReference>
<keyword evidence="14 20" id="KW-0472">Membrane</keyword>
<dbReference type="GO" id="GO:0030246">
    <property type="term" value="F:carbohydrate binding"/>
    <property type="evidence" value="ECO:0007669"/>
    <property type="project" value="UniProtKB-KW"/>
</dbReference>
<evidence type="ECO:0000256" key="2">
    <source>
        <dbReference type="ARBA" id="ARBA00008536"/>
    </source>
</evidence>
<dbReference type="EC" id="2.7.11.1" evidence="4"/>
<dbReference type="GO" id="GO:0005524">
    <property type="term" value="F:ATP binding"/>
    <property type="evidence" value="ECO:0007669"/>
    <property type="project" value="UniProtKB-UniRule"/>
</dbReference>
<dbReference type="CDD" id="cd14066">
    <property type="entry name" value="STKc_IRAK"/>
    <property type="match status" value="1"/>
</dbReference>
<dbReference type="Gene3D" id="3.30.200.20">
    <property type="entry name" value="Phosphorylase Kinase, domain 1"/>
    <property type="match status" value="1"/>
</dbReference>
<keyword evidence="10 19" id="KW-0547">Nucleotide-binding</keyword>
<evidence type="ECO:0000256" key="16">
    <source>
        <dbReference type="ARBA" id="ARBA00023180"/>
    </source>
</evidence>
<accession>A0A843WB56</accession>
<evidence type="ECO:0000256" key="5">
    <source>
        <dbReference type="ARBA" id="ARBA00022527"/>
    </source>
</evidence>
<keyword evidence="8 21" id="KW-0732">Signal</keyword>
<dbReference type="Pfam" id="PF00139">
    <property type="entry name" value="Lectin_legB"/>
    <property type="match status" value="1"/>
</dbReference>
<keyword evidence="6" id="KW-0808">Transferase</keyword>
<dbReference type="FunFam" id="1.10.510.10:FF:000108">
    <property type="entry name" value="L-type lectin-domain containing receptor kinase S.4"/>
    <property type="match status" value="1"/>
</dbReference>
<evidence type="ECO:0000256" key="20">
    <source>
        <dbReference type="SAM" id="Phobius"/>
    </source>
</evidence>
<dbReference type="Gene3D" id="1.10.510.10">
    <property type="entry name" value="Transferase(Phosphotransferase) domain 1"/>
    <property type="match status" value="1"/>
</dbReference>
<dbReference type="Proteomes" id="UP000652761">
    <property type="component" value="Unassembled WGS sequence"/>
</dbReference>
<dbReference type="SUPFAM" id="SSF49899">
    <property type="entry name" value="Concanavalin A-like lectins/glucanases"/>
    <property type="match status" value="1"/>
</dbReference>
<evidence type="ECO:0000256" key="15">
    <source>
        <dbReference type="ARBA" id="ARBA00023170"/>
    </source>
</evidence>
<feature type="binding site" evidence="19">
    <location>
        <position position="382"/>
    </location>
    <ligand>
        <name>ATP</name>
        <dbReference type="ChEBI" id="CHEBI:30616"/>
    </ligand>
</feature>
<gene>
    <name evidence="23" type="ORF">Taro_034179</name>
</gene>
<evidence type="ECO:0000313" key="24">
    <source>
        <dbReference type="Proteomes" id="UP000652761"/>
    </source>
</evidence>
<feature type="chain" id="PRO_5033067232" description="non-specific serine/threonine protein kinase" evidence="21">
    <location>
        <begin position="29"/>
        <end position="668"/>
    </location>
</feature>
<keyword evidence="15" id="KW-0675">Receptor</keyword>
<dbReference type="SMART" id="SM00220">
    <property type="entry name" value="S_TKc"/>
    <property type="match status" value="1"/>
</dbReference>
<evidence type="ECO:0000256" key="3">
    <source>
        <dbReference type="ARBA" id="ARBA00010217"/>
    </source>
</evidence>